<organism evidence="1 2">
    <name type="scientific">Oidiodendron maius (strain Zn)</name>
    <dbReference type="NCBI Taxonomy" id="913774"/>
    <lineage>
        <taxon>Eukaryota</taxon>
        <taxon>Fungi</taxon>
        <taxon>Dikarya</taxon>
        <taxon>Ascomycota</taxon>
        <taxon>Pezizomycotina</taxon>
        <taxon>Leotiomycetes</taxon>
        <taxon>Leotiomycetes incertae sedis</taxon>
        <taxon>Myxotrichaceae</taxon>
        <taxon>Oidiodendron</taxon>
    </lineage>
</organism>
<dbReference type="InterPro" id="IPR021833">
    <property type="entry name" value="DUF3425"/>
</dbReference>
<dbReference type="OrthoDB" id="2245989at2759"/>
<gene>
    <name evidence="1" type="ORF">OIDMADRAFT_170938</name>
</gene>
<protein>
    <recommendedName>
        <fullName evidence="3">BZIP domain-containing protein</fullName>
    </recommendedName>
</protein>
<dbReference type="InParanoid" id="A0A0C3H146"/>
<evidence type="ECO:0008006" key="3">
    <source>
        <dbReference type="Google" id="ProtNLM"/>
    </source>
</evidence>
<dbReference type="PANTHER" id="PTHR38116">
    <property type="entry name" value="CHROMOSOME 7, WHOLE GENOME SHOTGUN SEQUENCE"/>
    <property type="match status" value="1"/>
</dbReference>
<dbReference type="EMBL" id="KN832885">
    <property type="protein sequence ID" value="KIM96226.1"/>
    <property type="molecule type" value="Genomic_DNA"/>
</dbReference>
<reference evidence="1 2" key="1">
    <citation type="submission" date="2014-04" db="EMBL/GenBank/DDBJ databases">
        <authorList>
            <consortium name="DOE Joint Genome Institute"/>
            <person name="Kuo A."/>
            <person name="Martino E."/>
            <person name="Perotto S."/>
            <person name="Kohler A."/>
            <person name="Nagy L.G."/>
            <person name="Floudas D."/>
            <person name="Copeland A."/>
            <person name="Barry K.W."/>
            <person name="Cichocki N."/>
            <person name="Veneault-Fourrey C."/>
            <person name="LaButti K."/>
            <person name="Lindquist E.A."/>
            <person name="Lipzen A."/>
            <person name="Lundell T."/>
            <person name="Morin E."/>
            <person name="Murat C."/>
            <person name="Sun H."/>
            <person name="Tunlid A."/>
            <person name="Henrissat B."/>
            <person name="Grigoriev I.V."/>
            <person name="Hibbett D.S."/>
            <person name="Martin F."/>
            <person name="Nordberg H.P."/>
            <person name="Cantor M.N."/>
            <person name="Hua S.X."/>
        </authorList>
    </citation>
    <scope>NUCLEOTIDE SEQUENCE [LARGE SCALE GENOMIC DNA]</scope>
    <source>
        <strain evidence="1 2">Zn</strain>
    </source>
</reference>
<name>A0A0C3H146_OIDMZ</name>
<dbReference type="AlphaFoldDB" id="A0A0C3H146"/>
<dbReference type="Pfam" id="PF11905">
    <property type="entry name" value="DUF3425"/>
    <property type="match status" value="1"/>
</dbReference>
<proteinExistence type="predicted"/>
<dbReference type="Proteomes" id="UP000054321">
    <property type="component" value="Unassembled WGS sequence"/>
</dbReference>
<evidence type="ECO:0000313" key="1">
    <source>
        <dbReference type="EMBL" id="KIM96226.1"/>
    </source>
</evidence>
<evidence type="ECO:0000313" key="2">
    <source>
        <dbReference type="Proteomes" id="UP000054321"/>
    </source>
</evidence>
<keyword evidence="2" id="KW-1185">Reference proteome</keyword>
<dbReference type="PANTHER" id="PTHR38116:SF1">
    <property type="entry name" value="BZIP DOMAIN-CONTAINING PROTEIN"/>
    <property type="match status" value="1"/>
</dbReference>
<reference evidence="2" key="2">
    <citation type="submission" date="2015-01" db="EMBL/GenBank/DDBJ databases">
        <title>Evolutionary Origins and Diversification of the Mycorrhizal Mutualists.</title>
        <authorList>
            <consortium name="DOE Joint Genome Institute"/>
            <consortium name="Mycorrhizal Genomics Consortium"/>
            <person name="Kohler A."/>
            <person name="Kuo A."/>
            <person name="Nagy L.G."/>
            <person name="Floudas D."/>
            <person name="Copeland A."/>
            <person name="Barry K.W."/>
            <person name="Cichocki N."/>
            <person name="Veneault-Fourrey C."/>
            <person name="LaButti K."/>
            <person name="Lindquist E.A."/>
            <person name="Lipzen A."/>
            <person name="Lundell T."/>
            <person name="Morin E."/>
            <person name="Murat C."/>
            <person name="Riley R."/>
            <person name="Ohm R."/>
            <person name="Sun H."/>
            <person name="Tunlid A."/>
            <person name="Henrissat B."/>
            <person name="Grigoriev I.V."/>
            <person name="Hibbett D.S."/>
            <person name="Martin F."/>
        </authorList>
    </citation>
    <scope>NUCLEOTIDE SEQUENCE [LARGE SCALE GENOMIC DNA]</scope>
    <source>
        <strain evidence="2">Zn</strain>
    </source>
</reference>
<accession>A0A0C3H146</accession>
<dbReference type="HOGENOM" id="CLU_033726_0_2_1"/>
<sequence length="262" mass="30147">MASDQIGRAQLEPVIFEPMPQQPRLLGTKEDWTGITSSTERRKLQNRINQRAYNASIPERIISEFEKWVERHRMIGSPRTDHLLVLIKFNVFRALISNARDIGISDKESMDDDSLSPYSSNPCSPSTFIRTTPASLHPTQLQRQICHHPWIDTLPIPGMRDNLLLASDSYDELQICADLLGIYNESADRSGMIVSGDPWDPAGWEVTESFAKQWGWTIRGCEQLFLSTNHWRTRRGEKPLRFERLLCEGARQPEGREREKTE</sequence>